<reference evidence="3 4" key="1">
    <citation type="submission" date="2016-02" db="EMBL/GenBank/DDBJ databases">
        <title>Band-tailed pigeon sequencing and assembly.</title>
        <authorList>
            <person name="Soares A.E."/>
            <person name="Novak B.J."/>
            <person name="Rice E.S."/>
            <person name="O'Connell B."/>
            <person name="Chang D."/>
            <person name="Weber S."/>
            <person name="Shapiro B."/>
        </authorList>
    </citation>
    <scope>NUCLEOTIDE SEQUENCE [LARGE SCALE GENOMIC DNA]</scope>
    <source>
        <strain evidence="3">BTP2013</strain>
        <tissue evidence="3">Blood</tissue>
    </source>
</reference>
<proteinExistence type="predicted"/>
<feature type="compositionally biased region" description="Polar residues" evidence="1">
    <location>
        <begin position="93"/>
        <end position="102"/>
    </location>
</feature>
<sequence length="112" mass="12440">MQPALPPQPTLLLTYAVICIYIVLCLLGSLRVLRNGLADNPKKDESSFKSSEWVGREYTTWPLLERGTGVSTGGDTRHTEVTDFRSEMAVCRSVTSSENLQSKPGPRKDRLT</sequence>
<accession>A0A1V4J4M5</accession>
<comment type="caution">
    <text evidence="3">The sequence shown here is derived from an EMBL/GenBank/DDBJ whole genome shotgun (WGS) entry which is preliminary data.</text>
</comment>
<evidence type="ECO:0000313" key="4">
    <source>
        <dbReference type="Proteomes" id="UP000190648"/>
    </source>
</evidence>
<dbReference type="EMBL" id="LSYS01009367">
    <property type="protein sequence ID" value="OPJ67089.1"/>
    <property type="molecule type" value="Genomic_DNA"/>
</dbReference>
<evidence type="ECO:0000256" key="2">
    <source>
        <dbReference type="SAM" id="Phobius"/>
    </source>
</evidence>
<feature type="transmembrane region" description="Helical" evidence="2">
    <location>
        <begin position="12"/>
        <end position="33"/>
    </location>
</feature>
<dbReference type="Proteomes" id="UP000190648">
    <property type="component" value="Unassembled WGS sequence"/>
</dbReference>
<keyword evidence="4" id="KW-1185">Reference proteome</keyword>
<evidence type="ECO:0000313" key="3">
    <source>
        <dbReference type="EMBL" id="OPJ67089.1"/>
    </source>
</evidence>
<dbReference type="AlphaFoldDB" id="A0A1V4J4M5"/>
<keyword evidence="2" id="KW-1133">Transmembrane helix</keyword>
<keyword evidence="2" id="KW-0812">Transmembrane</keyword>
<evidence type="ECO:0000256" key="1">
    <source>
        <dbReference type="SAM" id="MobiDB-lite"/>
    </source>
</evidence>
<keyword evidence="2" id="KW-0472">Membrane</keyword>
<feature type="region of interest" description="Disordered" evidence="1">
    <location>
        <begin position="92"/>
        <end position="112"/>
    </location>
</feature>
<protein>
    <submittedName>
        <fullName evidence="3">Uncharacterized protein</fullName>
    </submittedName>
</protein>
<organism evidence="3 4">
    <name type="scientific">Patagioenas fasciata monilis</name>
    <dbReference type="NCBI Taxonomy" id="372326"/>
    <lineage>
        <taxon>Eukaryota</taxon>
        <taxon>Metazoa</taxon>
        <taxon>Chordata</taxon>
        <taxon>Craniata</taxon>
        <taxon>Vertebrata</taxon>
        <taxon>Euteleostomi</taxon>
        <taxon>Archelosauria</taxon>
        <taxon>Archosauria</taxon>
        <taxon>Dinosauria</taxon>
        <taxon>Saurischia</taxon>
        <taxon>Theropoda</taxon>
        <taxon>Coelurosauria</taxon>
        <taxon>Aves</taxon>
        <taxon>Neognathae</taxon>
        <taxon>Neoaves</taxon>
        <taxon>Columbimorphae</taxon>
        <taxon>Columbiformes</taxon>
        <taxon>Columbidae</taxon>
        <taxon>Patagioenas</taxon>
    </lineage>
</organism>
<gene>
    <name evidence="3" type="ORF">AV530_017005</name>
</gene>
<name>A0A1V4J4M5_PATFA</name>